<dbReference type="InterPro" id="IPR020846">
    <property type="entry name" value="MFS_dom"/>
</dbReference>
<accession>A0A1R1SH01</accession>
<dbReference type="AlphaFoldDB" id="A0A1R1SH01"/>
<dbReference type="PROSITE" id="PS50850">
    <property type="entry name" value="MFS"/>
    <property type="match status" value="1"/>
</dbReference>
<dbReference type="GeneID" id="96741522"/>
<comment type="caution">
    <text evidence="8">The sequence shown here is derived from an EMBL/GenBank/DDBJ whole genome shotgun (WGS) entry which is preliminary data.</text>
</comment>
<dbReference type="Proteomes" id="UP000186168">
    <property type="component" value="Unassembled WGS sequence"/>
</dbReference>
<dbReference type="EMBL" id="ASQP01000287">
    <property type="protein sequence ID" value="OMI37518.1"/>
    <property type="molecule type" value="Genomic_DNA"/>
</dbReference>
<dbReference type="Pfam" id="PF07690">
    <property type="entry name" value="MFS_1"/>
    <property type="match status" value="1"/>
</dbReference>
<feature type="transmembrane region" description="Helical" evidence="6">
    <location>
        <begin position="394"/>
        <end position="412"/>
    </location>
</feature>
<dbReference type="SUPFAM" id="SSF103473">
    <property type="entry name" value="MFS general substrate transporter"/>
    <property type="match status" value="1"/>
</dbReference>
<comment type="subcellular location">
    <subcellularLocation>
        <location evidence="1">Cell membrane</location>
        <topology evidence="1">Multi-pass membrane protein</topology>
    </subcellularLocation>
</comment>
<dbReference type="CDD" id="cd06173">
    <property type="entry name" value="MFS_MefA_like"/>
    <property type="match status" value="1"/>
</dbReference>
<keyword evidence="2" id="KW-1003">Cell membrane</keyword>
<keyword evidence="3 6" id="KW-0812">Transmembrane</keyword>
<keyword evidence="4 6" id="KW-1133">Transmembrane helix</keyword>
<dbReference type="InterPro" id="IPR011701">
    <property type="entry name" value="MFS"/>
</dbReference>
<name>A0A1R1SH01_9ACTN</name>
<evidence type="ECO:0000256" key="3">
    <source>
        <dbReference type="ARBA" id="ARBA00022692"/>
    </source>
</evidence>
<feature type="transmembrane region" description="Helical" evidence="6">
    <location>
        <begin position="305"/>
        <end position="322"/>
    </location>
</feature>
<feature type="transmembrane region" description="Helical" evidence="6">
    <location>
        <begin position="190"/>
        <end position="209"/>
    </location>
</feature>
<sequence>MTTAEAADRDAGGQARQAPLAWRGGFGRLWGAAVVSRFGDALRGAALPLLAVSLTDSPVLVSLVTVCGFLPWLLFGLLGGALADRVDQRRAMWAVDAARGALMAAFAVAVWLGHATIGLLLALAFALTTLQTLFDNAATALLPSVVPREALSRANARLMTGQEVMGRFVGAPLVPVALGLGAAMPYAADAVSYLAAAALVASLGGGARAERREPRAPGRTIRKDMAEGVRVLWRDRLLRALCVSTTLCNVGVGALIATLVLHITGWLGAGDAGYAAVITAYGIGGVLGGLVAARVAERLGRAPTIMVCGLAQIAALLALGTIRALPAAVAALAVFGLAGMIWNITEVTMMQQRSPAEMLGRVSAAFRTLSIAGSPLGALLGGVSAAAWGRGTPALAAAALFVGGLAALVPGMRSPIN</sequence>
<dbReference type="PANTHER" id="PTHR23513">
    <property type="entry name" value="INTEGRAL MEMBRANE EFFLUX PROTEIN-RELATED"/>
    <property type="match status" value="1"/>
</dbReference>
<protein>
    <submittedName>
        <fullName evidence="8">Antibiotic transport protein</fullName>
    </submittedName>
</protein>
<feature type="transmembrane region" description="Helical" evidence="6">
    <location>
        <begin position="273"/>
        <end position="293"/>
    </location>
</feature>
<evidence type="ECO:0000313" key="8">
    <source>
        <dbReference type="EMBL" id="OMI37518.1"/>
    </source>
</evidence>
<keyword evidence="5 6" id="KW-0472">Membrane</keyword>
<dbReference type="InterPro" id="IPR036259">
    <property type="entry name" value="MFS_trans_sf"/>
</dbReference>
<feature type="transmembrane region" description="Helical" evidence="6">
    <location>
        <begin position="366"/>
        <end position="388"/>
    </location>
</feature>
<evidence type="ECO:0000256" key="1">
    <source>
        <dbReference type="ARBA" id="ARBA00004651"/>
    </source>
</evidence>
<feature type="domain" description="Major facilitator superfamily (MFS) profile" evidence="7">
    <location>
        <begin position="237"/>
        <end position="417"/>
    </location>
</feature>
<evidence type="ECO:0000313" key="9">
    <source>
        <dbReference type="Proteomes" id="UP000186168"/>
    </source>
</evidence>
<evidence type="ECO:0000259" key="7">
    <source>
        <dbReference type="PROSITE" id="PS50850"/>
    </source>
</evidence>
<dbReference type="STRING" id="67365.GCA_001704635_01911"/>
<dbReference type="PANTHER" id="PTHR23513:SF6">
    <property type="entry name" value="MAJOR FACILITATOR SUPERFAMILY ASSOCIATED DOMAIN-CONTAINING PROTEIN"/>
    <property type="match status" value="1"/>
</dbReference>
<proteinExistence type="predicted"/>
<evidence type="ECO:0000256" key="2">
    <source>
        <dbReference type="ARBA" id="ARBA00022475"/>
    </source>
</evidence>
<evidence type="ECO:0000256" key="4">
    <source>
        <dbReference type="ARBA" id="ARBA00022989"/>
    </source>
</evidence>
<feature type="transmembrane region" description="Helical" evidence="6">
    <location>
        <begin position="59"/>
        <end position="81"/>
    </location>
</feature>
<gene>
    <name evidence="8" type="ORF">SPAR_20445</name>
</gene>
<reference evidence="8 9" key="1">
    <citation type="submission" date="2013-05" db="EMBL/GenBank/DDBJ databases">
        <title>Genome sequence of Streptomyces sparsogenes DSM 40356.</title>
        <authorList>
            <person name="Coyne S."/>
            <person name="Seebeck F.P."/>
        </authorList>
    </citation>
    <scope>NUCLEOTIDE SEQUENCE [LARGE SCALE GENOMIC DNA]</scope>
    <source>
        <strain evidence="8 9">DSM 40356</strain>
    </source>
</reference>
<dbReference type="Gene3D" id="1.20.1250.20">
    <property type="entry name" value="MFS general substrate transporter like domains"/>
    <property type="match status" value="1"/>
</dbReference>
<keyword evidence="9" id="KW-1185">Reference proteome</keyword>
<dbReference type="GO" id="GO:0022857">
    <property type="term" value="F:transmembrane transporter activity"/>
    <property type="evidence" value="ECO:0007669"/>
    <property type="project" value="InterPro"/>
</dbReference>
<evidence type="ECO:0000256" key="5">
    <source>
        <dbReference type="ARBA" id="ARBA00023136"/>
    </source>
</evidence>
<dbReference type="RefSeq" id="WP_065958440.1">
    <property type="nucleotide sequence ID" value="NZ_ASQP01000287.1"/>
</dbReference>
<evidence type="ECO:0000256" key="6">
    <source>
        <dbReference type="SAM" id="Phobius"/>
    </source>
</evidence>
<organism evidence="8 9">
    <name type="scientific">Streptomyces sparsogenes DSM 40356</name>
    <dbReference type="NCBI Taxonomy" id="1331668"/>
    <lineage>
        <taxon>Bacteria</taxon>
        <taxon>Bacillati</taxon>
        <taxon>Actinomycetota</taxon>
        <taxon>Actinomycetes</taxon>
        <taxon>Kitasatosporales</taxon>
        <taxon>Streptomycetaceae</taxon>
        <taxon>Streptomyces</taxon>
    </lineage>
</organism>
<feature type="transmembrane region" description="Helical" evidence="6">
    <location>
        <begin position="328"/>
        <end position="345"/>
    </location>
</feature>
<feature type="transmembrane region" description="Helical" evidence="6">
    <location>
        <begin position="240"/>
        <end position="267"/>
    </location>
</feature>
<dbReference type="GO" id="GO:0005886">
    <property type="term" value="C:plasma membrane"/>
    <property type="evidence" value="ECO:0007669"/>
    <property type="project" value="UniProtKB-SubCell"/>
</dbReference>